<proteinExistence type="predicted"/>
<feature type="signal peptide" evidence="2">
    <location>
        <begin position="1"/>
        <end position="25"/>
    </location>
</feature>
<evidence type="ECO:0000256" key="1">
    <source>
        <dbReference type="SAM" id="MobiDB-lite"/>
    </source>
</evidence>
<comment type="caution">
    <text evidence="3">The sequence shown here is derived from an EMBL/GenBank/DDBJ whole genome shotgun (WGS) entry which is preliminary data.</text>
</comment>
<gene>
    <name evidence="3" type="ORF">AQZ52_15430</name>
</gene>
<accession>A0A117USV0</accession>
<name>A0A117USV0_9SPHN</name>
<feature type="chain" id="PRO_5007156897" description="DUF3829 domain-containing protein" evidence="2">
    <location>
        <begin position="26"/>
        <end position="272"/>
    </location>
</feature>
<sequence length="272" mass="28738">MRLAAPLHHRIALSLPAAALALALASCGGSEPPPVQLPPPPPKPAPPPPPPPPPKPVPPAGASDNIAIPPLDANGLRQSVNRGISPAQMLWNLRSALNVAALNCGSPKHAEILPRYKLFLKAYGKTLMAANRKVDAEFKARYGAKFTAPREAYMTSVYNHFALPPVMNEFCNAALAVTGDLAEQTPALPSAPAPRTARAKAAALKTGAPAIATLKPAELEAFAVRSLPNIEVVYDDFYRRYEKYRLDLAEWNAKYGPSAAPAATPTASTGTP</sequence>
<keyword evidence="2" id="KW-0732">Signal</keyword>
<evidence type="ECO:0000313" key="4">
    <source>
        <dbReference type="Proteomes" id="UP000058012"/>
    </source>
</evidence>
<feature type="compositionally biased region" description="Pro residues" evidence="1">
    <location>
        <begin position="31"/>
        <end position="59"/>
    </location>
</feature>
<reference evidence="3 4" key="1">
    <citation type="submission" date="2015-10" db="EMBL/GenBank/DDBJ databases">
        <title>Draft genome sequence of Novosphingobium fuchskuhlense DSM 25065 isolated from a surface water sample of the southwest basin of Lake Grosse Fuchskuhle.</title>
        <authorList>
            <person name="Ruckert C."/>
            <person name="Winkler A."/>
            <person name="Glaeser J."/>
            <person name="Grossart H.-P."/>
            <person name="Kalinowski J."/>
            <person name="Glaeser S."/>
        </authorList>
    </citation>
    <scope>NUCLEOTIDE SEQUENCE [LARGE SCALE GENOMIC DNA]</scope>
    <source>
        <strain evidence="3 4">FNE08-7</strain>
    </source>
</reference>
<dbReference type="AlphaFoldDB" id="A0A117USV0"/>
<organism evidence="3 4">
    <name type="scientific">Novosphingobium fuchskuhlense</name>
    <dbReference type="NCBI Taxonomy" id="1117702"/>
    <lineage>
        <taxon>Bacteria</taxon>
        <taxon>Pseudomonadati</taxon>
        <taxon>Pseudomonadota</taxon>
        <taxon>Alphaproteobacteria</taxon>
        <taxon>Sphingomonadales</taxon>
        <taxon>Sphingomonadaceae</taxon>
        <taxon>Novosphingobium</taxon>
    </lineage>
</organism>
<evidence type="ECO:0000256" key="2">
    <source>
        <dbReference type="SAM" id="SignalP"/>
    </source>
</evidence>
<dbReference type="EMBL" id="LLZS01000009">
    <property type="protein sequence ID" value="KUR70246.1"/>
    <property type="molecule type" value="Genomic_DNA"/>
</dbReference>
<evidence type="ECO:0008006" key="5">
    <source>
        <dbReference type="Google" id="ProtNLM"/>
    </source>
</evidence>
<dbReference type="STRING" id="1117702.AQZ52_15430"/>
<feature type="region of interest" description="Disordered" evidence="1">
    <location>
        <begin position="29"/>
        <end position="65"/>
    </location>
</feature>
<dbReference type="PROSITE" id="PS51257">
    <property type="entry name" value="PROKAR_LIPOPROTEIN"/>
    <property type="match status" value="1"/>
</dbReference>
<protein>
    <recommendedName>
        <fullName evidence="5">DUF3829 domain-containing protein</fullName>
    </recommendedName>
</protein>
<dbReference type="Proteomes" id="UP000058012">
    <property type="component" value="Unassembled WGS sequence"/>
</dbReference>
<keyword evidence="4" id="KW-1185">Reference proteome</keyword>
<evidence type="ECO:0000313" key="3">
    <source>
        <dbReference type="EMBL" id="KUR70246.1"/>
    </source>
</evidence>